<dbReference type="Gene3D" id="3.30.390.50">
    <property type="entry name" value="CO dehydrogenase flavoprotein, C-terminal domain"/>
    <property type="match status" value="1"/>
</dbReference>
<dbReference type="InterPro" id="IPR036318">
    <property type="entry name" value="FAD-bd_PCMH-like_sf"/>
</dbReference>
<comment type="caution">
    <text evidence="2">The sequence shown here is derived from an EMBL/GenBank/DDBJ whole genome shotgun (WGS) entry which is preliminary data.</text>
</comment>
<dbReference type="PANTHER" id="PTHR42659:SF9">
    <property type="entry name" value="XANTHINE DEHYDROGENASE FAD-BINDING SUBUNIT XDHB-RELATED"/>
    <property type="match status" value="1"/>
</dbReference>
<reference evidence="2" key="1">
    <citation type="journal article" date="2013" name="Environ. Microbiol.">
        <title>Microbiota from the distal guts of lean and obese adolescents exhibit partial functional redundancy besides clear differences in community structure.</title>
        <authorList>
            <person name="Ferrer M."/>
            <person name="Ruiz A."/>
            <person name="Lanza F."/>
            <person name="Haange S.B."/>
            <person name="Oberbach A."/>
            <person name="Till H."/>
            <person name="Bargiela R."/>
            <person name="Campoy C."/>
            <person name="Segura M.T."/>
            <person name="Richter M."/>
            <person name="von Bergen M."/>
            <person name="Seifert J."/>
            <person name="Suarez A."/>
        </authorList>
    </citation>
    <scope>NUCLEOTIDE SEQUENCE</scope>
</reference>
<feature type="domain" description="FAD-binding PCMH-type" evidence="1">
    <location>
        <begin position="11"/>
        <end position="195"/>
    </location>
</feature>
<proteinExistence type="predicted"/>
<feature type="non-terminal residue" evidence="2">
    <location>
        <position position="259"/>
    </location>
</feature>
<dbReference type="EMBL" id="AJWY01003254">
    <property type="protein sequence ID" value="EKC75892.1"/>
    <property type="molecule type" value="Genomic_DNA"/>
</dbReference>
<dbReference type="AlphaFoldDB" id="K1TS31"/>
<name>K1TS31_9ZZZZ</name>
<dbReference type="InterPro" id="IPR016169">
    <property type="entry name" value="FAD-bd_PCMH_sub2"/>
</dbReference>
<dbReference type="GO" id="GO:0016491">
    <property type="term" value="F:oxidoreductase activity"/>
    <property type="evidence" value="ECO:0007669"/>
    <property type="project" value="InterPro"/>
</dbReference>
<dbReference type="SUPFAM" id="SSF55447">
    <property type="entry name" value="CO dehydrogenase flavoprotein C-terminal domain-like"/>
    <property type="match status" value="1"/>
</dbReference>
<dbReference type="Pfam" id="PF00941">
    <property type="entry name" value="FAD_binding_5"/>
    <property type="match status" value="1"/>
</dbReference>
<dbReference type="PANTHER" id="PTHR42659">
    <property type="entry name" value="XANTHINE DEHYDROGENASE SUBUNIT C-RELATED"/>
    <property type="match status" value="1"/>
</dbReference>
<dbReference type="Pfam" id="PF03450">
    <property type="entry name" value="CO_deh_flav_C"/>
    <property type="match status" value="1"/>
</dbReference>
<evidence type="ECO:0000259" key="1">
    <source>
        <dbReference type="PROSITE" id="PS51387"/>
    </source>
</evidence>
<dbReference type="InterPro" id="IPR002346">
    <property type="entry name" value="Mopterin_DH_FAD-bd"/>
</dbReference>
<protein>
    <submittedName>
        <fullName evidence="2">Molybdopterin dehydrogenase FAD-binding domain protein</fullName>
    </submittedName>
</protein>
<gene>
    <name evidence="2" type="ORF">LEA_04971</name>
</gene>
<evidence type="ECO:0000313" key="2">
    <source>
        <dbReference type="EMBL" id="EKC75892.1"/>
    </source>
</evidence>
<dbReference type="SUPFAM" id="SSF56176">
    <property type="entry name" value="FAD-binding/transporter-associated domain-like"/>
    <property type="match status" value="1"/>
</dbReference>
<dbReference type="InterPro" id="IPR036683">
    <property type="entry name" value="CO_DH_flav_C_dom_sf"/>
</dbReference>
<organism evidence="2">
    <name type="scientific">human gut metagenome</name>
    <dbReference type="NCBI Taxonomy" id="408170"/>
    <lineage>
        <taxon>unclassified sequences</taxon>
        <taxon>metagenomes</taxon>
        <taxon>organismal metagenomes</taxon>
    </lineage>
</organism>
<dbReference type="InterPro" id="IPR051312">
    <property type="entry name" value="Diverse_Substr_Oxidored"/>
</dbReference>
<sequence length="259" mass="28127">GWQKLLSAADRERVPMLQYRKYSRPESIQELFALMEQNKDSFDLLSGGTDVYAKEAGSGKLAECAIDISAIEAFSNISRSGNSITIGANTRVQQFLEDAVLIECVPIVRHAAIYFADQQIREAASVGGNLANASPSGDLIAPMAALDAVVHTLYQDESGIHEKDYQIMEFILSPKKTAMEKRACIASVTCPILSGYGCAFKKVGLRRSLCISTVNSAFLVKPDADSRSFADVRIAFGGIGPTPTRLYECEAYLKGKPIC</sequence>
<accession>K1TS31</accession>
<feature type="non-terminal residue" evidence="2">
    <location>
        <position position="1"/>
    </location>
</feature>
<dbReference type="GO" id="GO:0071949">
    <property type="term" value="F:FAD binding"/>
    <property type="evidence" value="ECO:0007669"/>
    <property type="project" value="InterPro"/>
</dbReference>
<dbReference type="InterPro" id="IPR016166">
    <property type="entry name" value="FAD-bd_PCMH"/>
</dbReference>
<dbReference type="InterPro" id="IPR005107">
    <property type="entry name" value="CO_DH_flav_C"/>
</dbReference>
<dbReference type="Gene3D" id="3.30.465.10">
    <property type="match status" value="1"/>
</dbReference>
<dbReference type="PROSITE" id="PS51387">
    <property type="entry name" value="FAD_PCMH"/>
    <property type="match status" value="1"/>
</dbReference>